<proteinExistence type="predicted"/>
<keyword evidence="5" id="KW-1185">Reference proteome</keyword>
<comment type="subcellular location">
    <subcellularLocation>
        <location evidence="1">Membrane</location>
        <topology evidence="1">Single-pass membrane protein</topology>
    </subcellularLocation>
</comment>
<evidence type="ECO:0000313" key="4">
    <source>
        <dbReference type="EMBL" id="CAB4029262.1"/>
    </source>
</evidence>
<name>A0A7D9JH85_PARCT</name>
<accession>A0A7D9JH85</accession>
<dbReference type="SMART" id="SM00219">
    <property type="entry name" value="TyrKc"/>
    <property type="match status" value="1"/>
</dbReference>
<dbReference type="OrthoDB" id="5982051at2759"/>
<dbReference type="SUPFAM" id="SSF56112">
    <property type="entry name" value="Protein kinase-like (PK-like)"/>
    <property type="match status" value="1"/>
</dbReference>
<dbReference type="InterPro" id="IPR000719">
    <property type="entry name" value="Prot_kinase_dom"/>
</dbReference>
<dbReference type="InterPro" id="IPR050122">
    <property type="entry name" value="RTK"/>
</dbReference>
<sequence>MQPIKKFLRREVPPGTCTDEDDSDDDYPTTSPKKHQNGDTGAPIHINAEKPMDVPAKQDQSEDLSYVTLLMDWEITADNLNVLEKNLGKGKFGIVKQGLLTTAEGDPEVVAVKMLKDGASESDLSDLLSELNILKEINKIPHPNVIRLIGGCSIAGNLHVVIEFCPGGNLLNFLLNSRVGYPSPETSSSFINMTSTLNHRQLLKIAVDISKGMVHLSSQKFIHRDLAARNILIGEDNTAKVSDFGLARNVSGAEEYIRNNQVSLSKLAGLL</sequence>
<evidence type="ECO:0000256" key="2">
    <source>
        <dbReference type="ARBA" id="ARBA00051243"/>
    </source>
</evidence>
<evidence type="ECO:0000256" key="3">
    <source>
        <dbReference type="SAM" id="MobiDB-lite"/>
    </source>
</evidence>
<comment type="caution">
    <text evidence="4">The sequence shown here is derived from an EMBL/GenBank/DDBJ whole genome shotgun (WGS) entry which is preliminary data.</text>
</comment>
<organism evidence="4 5">
    <name type="scientific">Paramuricea clavata</name>
    <name type="common">Red gorgonian</name>
    <name type="synonym">Violescent sea-whip</name>
    <dbReference type="NCBI Taxonomy" id="317549"/>
    <lineage>
        <taxon>Eukaryota</taxon>
        <taxon>Metazoa</taxon>
        <taxon>Cnidaria</taxon>
        <taxon>Anthozoa</taxon>
        <taxon>Octocorallia</taxon>
        <taxon>Malacalcyonacea</taxon>
        <taxon>Plexauridae</taxon>
        <taxon>Paramuricea</taxon>
    </lineage>
</organism>
<feature type="region of interest" description="Disordered" evidence="3">
    <location>
        <begin position="1"/>
        <end position="46"/>
    </location>
</feature>
<dbReference type="GO" id="GO:0005886">
    <property type="term" value="C:plasma membrane"/>
    <property type="evidence" value="ECO:0007669"/>
    <property type="project" value="TreeGrafter"/>
</dbReference>
<evidence type="ECO:0000313" key="5">
    <source>
        <dbReference type="Proteomes" id="UP001152795"/>
    </source>
</evidence>
<dbReference type="PROSITE" id="PS00107">
    <property type="entry name" value="PROTEIN_KINASE_ATP"/>
    <property type="match status" value="1"/>
</dbReference>
<protein>
    <submittedName>
        <fullName evidence="4">Fibroblast growth factor receptor 1</fullName>
    </submittedName>
</protein>
<dbReference type="Gene3D" id="1.10.510.10">
    <property type="entry name" value="Transferase(Phosphotransferase) domain 1"/>
    <property type="match status" value="1"/>
</dbReference>
<dbReference type="PANTHER" id="PTHR24416:SF622">
    <property type="entry name" value="PROTEIN KINASE DOMAIN-CONTAINING PROTEIN"/>
    <property type="match status" value="1"/>
</dbReference>
<gene>
    <name evidence="4" type="ORF">PACLA_8A032980</name>
</gene>
<feature type="compositionally biased region" description="Acidic residues" evidence="3">
    <location>
        <begin position="18"/>
        <end position="27"/>
    </location>
</feature>
<dbReference type="PROSITE" id="PS50011">
    <property type="entry name" value="PROTEIN_KINASE_DOM"/>
    <property type="match status" value="1"/>
</dbReference>
<evidence type="ECO:0000256" key="1">
    <source>
        <dbReference type="ARBA" id="ARBA00004167"/>
    </source>
</evidence>
<dbReference type="GO" id="GO:0005524">
    <property type="term" value="F:ATP binding"/>
    <property type="evidence" value="ECO:0007669"/>
    <property type="project" value="UniProtKB-UniRule"/>
</dbReference>
<dbReference type="Gene3D" id="3.30.200.20">
    <property type="entry name" value="Phosphorylase Kinase, domain 1"/>
    <property type="match status" value="1"/>
</dbReference>
<dbReference type="EMBL" id="CACRXK020016047">
    <property type="protein sequence ID" value="CAB4029262.1"/>
    <property type="molecule type" value="Genomic_DNA"/>
</dbReference>
<dbReference type="GO" id="GO:0007169">
    <property type="term" value="P:cell surface receptor protein tyrosine kinase signaling pathway"/>
    <property type="evidence" value="ECO:0007669"/>
    <property type="project" value="TreeGrafter"/>
</dbReference>
<dbReference type="PANTHER" id="PTHR24416">
    <property type="entry name" value="TYROSINE-PROTEIN KINASE RECEPTOR"/>
    <property type="match status" value="1"/>
</dbReference>
<keyword evidence="4" id="KW-0675">Receptor</keyword>
<dbReference type="Proteomes" id="UP001152795">
    <property type="component" value="Unassembled WGS sequence"/>
</dbReference>
<dbReference type="GO" id="GO:0004714">
    <property type="term" value="F:transmembrane receptor protein tyrosine kinase activity"/>
    <property type="evidence" value="ECO:0007669"/>
    <property type="project" value="UniProtKB-EC"/>
</dbReference>
<dbReference type="InterPro" id="IPR011009">
    <property type="entry name" value="Kinase-like_dom_sf"/>
</dbReference>
<comment type="catalytic activity">
    <reaction evidence="2">
        <text>L-tyrosyl-[protein] + ATP = O-phospho-L-tyrosyl-[protein] + ADP + H(+)</text>
        <dbReference type="Rhea" id="RHEA:10596"/>
        <dbReference type="Rhea" id="RHEA-COMP:10136"/>
        <dbReference type="Rhea" id="RHEA-COMP:20101"/>
        <dbReference type="ChEBI" id="CHEBI:15378"/>
        <dbReference type="ChEBI" id="CHEBI:30616"/>
        <dbReference type="ChEBI" id="CHEBI:46858"/>
        <dbReference type="ChEBI" id="CHEBI:61978"/>
        <dbReference type="ChEBI" id="CHEBI:456216"/>
        <dbReference type="EC" id="2.7.10.1"/>
    </reaction>
</comment>
<dbReference type="GO" id="GO:0043235">
    <property type="term" value="C:receptor complex"/>
    <property type="evidence" value="ECO:0007669"/>
    <property type="project" value="TreeGrafter"/>
</dbReference>
<dbReference type="PROSITE" id="PS00109">
    <property type="entry name" value="PROTEIN_KINASE_TYR"/>
    <property type="match status" value="1"/>
</dbReference>
<dbReference type="Pfam" id="PF07714">
    <property type="entry name" value="PK_Tyr_Ser-Thr"/>
    <property type="match status" value="1"/>
</dbReference>
<dbReference type="InterPro" id="IPR008266">
    <property type="entry name" value="Tyr_kinase_AS"/>
</dbReference>
<dbReference type="InterPro" id="IPR001245">
    <property type="entry name" value="Ser-Thr/Tyr_kinase_cat_dom"/>
</dbReference>
<reference evidence="4" key="1">
    <citation type="submission" date="2020-04" db="EMBL/GenBank/DDBJ databases">
        <authorList>
            <person name="Alioto T."/>
            <person name="Alioto T."/>
            <person name="Gomez Garrido J."/>
        </authorList>
    </citation>
    <scope>NUCLEOTIDE SEQUENCE</scope>
    <source>
        <strain evidence="4">A484AB</strain>
    </source>
</reference>
<dbReference type="InterPro" id="IPR017441">
    <property type="entry name" value="Protein_kinase_ATP_BS"/>
</dbReference>
<dbReference type="InterPro" id="IPR020635">
    <property type="entry name" value="Tyr_kinase_cat_dom"/>
</dbReference>
<dbReference type="AlphaFoldDB" id="A0A7D9JH85"/>